<keyword evidence="3" id="KW-0597">Phosphoprotein</keyword>
<evidence type="ECO:0000256" key="2">
    <source>
        <dbReference type="ARBA" id="ARBA00024867"/>
    </source>
</evidence>
<dbReference type="PANTHER" id="PTHR37299:SF1">
    <property type="entry name" value="STAGE 0 SPORULATION PROTEIN A HOMOLOG"/>
    <property type="match status" value="1"/>
</dbReference>
<evidence type="ECO:0000256" key="3">
    <source>
        <dbReference type="PROSITE-ProRule" id="PRU00169"/>
    </source>
</evidence>
<dbReference type="Pfam" id="PF04397">
    <property type="entry name" value="LytTR"/>
    <property type="match status" value="1"/>
</dbReference>
<keyword evidence="6" id="KW-1185">Reference proteome</keyword>
<comment type="function">
    <text evidence="2">May play the central regulatory role in sporulation. It may be an element of the effector pathway responsible for the activation of sporulation genes in response to nutritional stress. Spo0A may act in concert with spo0H (a sigma factor) to control the expression of some genes that are critical to the sporulation process.</text>
</comment>
<dbReference type="Pfam" id="PF00072">
    <property type="entry name" value="Response_reg"/>
    <property type="match status" value="1"/>
</dbReference>
<name>A0AA97DA99_9FIRM</name>
<dbReference type="PROSITE" id="PS50110">
    <property type="entry name" value="RESPONSE_REGULATORY"/>
    <property type="match status" value="1"/>
</dbReference>
<dbReference type="KEGG" id="carl:PXC00_04765"/>
<dbReference type="SUPFAM" id="SSF52172">
    <property type="entry name" value="CheY-like"/>
    <property type="match status" value="1"/>
</dbReference>
<dbReference type="Proteomes" id="UP001300604">
    <property type="component" value="Chromosome"/>
</dbReference>
<reference evidence="5" key="2">
    <citation type="submission" date="2024-06" db="EMBL/GenBank/DDBJ databases">
        <title>Caproicibacterium argilliputei sp. nov, a novel caproic acid producing anaerobic bacterium isolated from pit mud.</title>
        <authorList>
            <person name="Xia S."/>
        </authorList>
    </citation>
    <scope>NUCLEOTIDE SEQUENCE</scope>
    <source>
        <strain evidence="5">ZCY20-5</strain>
    </source>
</reference>
<dbReference type="Gene3D" id="2.40.50.1020">
    <property type="entry name" value="LytTr DNA-binding domain"/>
    <property type="match status" value="1"/>
</dbReference>
<sequence>MLAIAVCDDDQPFLQIVCQKIRHFFKAAQIAIEDTYFSQSRDLLREVTYGKRYDLVLLDIEMPGHSGLDIAKAVHEKLPNCLIAFLTSHSEYAIDAYELSVFRYIPKCELDRRLEPALTDALRILQIEENQSYIFKGINHGLLRVPYREIVYINKSNRNSYFHLLSQKVYAQRKPLKDVYEELCSEDFLLIDRGYIVNILHIMRLENGNAVCRDGTRIKISRPNLPVIQEQLCKYWSSNL</sequence>
<dbReference type="Gene3D" id="3.40.50.2300">
    <property type="match status" value="1"/>
</dbReference>
<feature type="modified residue" description="4-aspartylphosphate" evidence="3">
    <location>
        <position position="59"/>
    </location>
</feature>
<dbReference type="GO" id="GO:0003677">
    <property type="term" value="F:DNA binding"/>
    <property type="evidence" value="ECO:0007669"/>
    <property type="project" value="UniProtKB-KW"/>
</dbReference>
<evidence type="ECO:0000313" key="5">
    <source>
        <dbReference type="EMBL" id="WOC33191.1"/>
    </source>
</evidence>
<dbReference type="GO" id="GO:0000156">
    <property type="term" value="F:phosphorelay response regulator activity"/>
    <property type="evidence" value="ECO:0007669"/>
    <property type="project" value="InterPro"/>
</dbReference>
<dbReference type="AlphaFoldDB" id="A0AA97DA99"/>
<dbReference type="SMART" id="SM00850">
    <property type="entry name" value="LytTR"/>
    <property type="match status" value="1"/>
</dbReference>
<reference evidence="5" key="1">
    <citation type="submission" date="2023-09" db="EMBL/GenBank/DDBJ databases">
        <authorList>
            <person name="Zeng C."/>
        </authorList>
    </citation>
    <scope>NUCLEOTIDE SEQUENCE</scope>
    <source>
        <strain evidence="5">ZCY20-5</strain>
    </source>
</reference>
<organism evidence="5 6">
    <name type="scientific">Caproicibacterium argilliputei</name>
    <dbReference type="NCBI Taxonomy" id="3030016"/>
    <lineage>
        <taxon>Bacteria</taxon>
        <taxon>Bacillati</taxon>
        <taxon>Bacillota</taxon>
        <taxon>Clostridia</taxon>
        <taxon>Eubacteriales</taxon>
        <taxon>Oscillospiraceae</taxon>
        <taxon>Caproicibacterium</taxon>
    </lineage>
</organism>
<dbReference type="SMART" id="SM00448">
    <property type="entry name" value="REC"/>
    <property type="match status" value="1"/>
</dbReference>
<evidence type="ECO:0000256" key="1">
    <source>
        <dbReference type="ARBA" id="ARBA00018672"/>
    </source>
</evidence>
<evidence type="ECO:0000313" key="6">
    <source>
        <dbReference type="Proteomes" id="UP001300604"/>
    </source>
</evidence>
<accession>A0AA97DA99</accession>
<feature type="domain" description="Response regulatory" evidence="4">
    <location>
        <begin position="3"/>
        <end position="122"/>
    </location>
</feature>
<gene>
    <name evidence="5" type="ORF">PXC00_04765</name>
</gene>
<keyword evidence="5" id="KW-0238">DNA-binding</keyword>
<proteinExistence type="predicted"/>
<dbReference type="InterPro" id="IPR046947">
    <property type="entry name" value="LytR-like"/>
</dbReference>
<dbReference type="PANTHER" id="PTHR37299">
    <property type="entry name" value="TRANSCRIPTIONAL REGULATOR-RELATED"/>
    <property type="match status" value="1"/>
</dbReference>
<dbReference type="InterPro" id="IPR011006">
    <property type="entry name" value="CheY-like_superfamily"/>
</dbReference>
<dbReference type="EMBL" id="CP135996">
    <property type="protein sequence ID" value="WOC33191.1"/>
    <property type="molecule type" value="Genomic_DNA"/>
</dbReference>
<protein>
    <recommendedName>
        <fullName evidence="1">Stage 0 sporulation protein A homolog</fullName>
    </recommendedName>
</protein>
<dbReference type="InterPro" id="IPR007492">
    <property type="entry name" value="LytTR_DNA-bd_dom"/>
</dbReference>
<evidence type="ECO:0000259" key="4">
    <source>
        <dbReference type="PROSITE" id="PS50110"/>
    </source>
</evidence>
<dbReference type="RefSeq" id="WP_275844412.1">
    <property type="nucleotide sequence ID" value="NZ_CP135996.1"/>
</dbReference>
<dbReference type="InterPro" id="IPR001789">
    <property type="entry name" value="Sig_transdc_resp-reg_receiver"/>
</dbReference>